<sequence>MGQLLLDVGSDVNRPDRLVSRDNTKLDDGLSPAMVDLLISLLVLVLLGIVLVATLLILRRKRQSRAEPELPIHNGQCSPNHRRLTISASSNTKTQSILVYDEKRSLIENSSSPPPSPVPEIRITFPEEEDESGKRKSGRVVVVRISDAGAVGLEPCHEELPPYQSSDAERFQSLDIERMGGLKEKEDMKRWS</sequence>
<gene>
    <name evidence="3" type="ORF">ACLA_096300</name>
</gene>
<organism evidence="3 4">
    <name type="scientific">Aspergillus clavatus (strain ATCC 1007 / CBS 513.65 / DSM 816 / NCTC 3887 / NRRL 1 / QM 1276 / 107)</name>
    <dbReference type="NCBI Taxonomy" id="344612"/>
    <lineage>
        <taxon>Eukaryota</taxon>
        <taxon>Fungi</taxon>
        <taxon>Dikarya</taxon>
        <taxon>Ascomycota</taxon>
        <taxon>Pezizomycotina</taxon>
        <taxon>Eurotiomycetes</taxon>
        <taxon>Eurotiomycetidae</taxon>
        <taxon>Eurotiales</taxon>
        <taxon>Aspergillaceae</taxon>
        <taxon>Aspergillus</taxon>
        <taxon>Aspergillus subgen. Fumigati</taxon>
    </lineage>
</organism>
<keyword evidence="2" id="KW-1133">Transmembrane helix</keyword>
<dbReference type="OrthoDB" id="5388417at2759"/>
<keyword evidence="2" id="KW-0812">Transmembrane</keyword>
<feature type="region of interest" description="Disordered" evidence="1">
    <location>
        <begin position="154"/>
        <end position="192"/>
    </location>
</feature>
<feature type="region of interest" description="Disordered" evidence="1">
    <location>
        <begin position="107"/>
        <end position="137"/>
    </location>
</feature>
<dbReference type="HOGENOM" id="CLU_089389_1_0_1"/>
<evidence type="ECO:0000313" key="4">
    <source>
        <dbReference type="Proteomes" id="UP000006701"/>
    </source>
</evidence>
<keyword evidence="2" id="KW-0472">Membrane</keyword>
<feature type="compositionally biased region" description="Basic and acidic residues" evidence="1">
    <location>
        <begin position="167"/>
        <end position="192"/>
    </location>
</feature>
<dbReference type="KEGG" id="act:ACLA_096300"/>
<dbReference type="VEuPathDB" id="FungiDB:ACLA_096300"/>
<evidence type="ECO:0000256" key="2">
    <source>
        <dbReference type="SAM" id="Phobius"/>
    </source>
</evidence>
<protein>
    <submittedName>
        <fullName evidence="3">Uncharacterized protein</fullName>
    </submittedName>
</protein>
<evidence type="ECO:0000256" key="1">
    <source>
        <dbReference type="SAM" id="MobiDB-lite"/>
    </source>
</evidence>
<dbReference type="AlphaFoldDB" id="A1CMB0"/>
<dbReference type="EMBL" id="DS027058">
    <property type="protein sequence ID" value="EAW08697.1"/>
    <property type="molecule type" value="Genomic_DNA"/>
</dbReference>
<dbReference type="RefSeq" id="XP_001270123.1">
    <property type="nucleotide sequence ID" value="XM_001270122.1"/>
</dbReference>
<name>A1CMB0_ASPCL</name>
<proteinExistence type="predicted"/>
<reference evidence="3 4" key="1">
    <citation type="journal article" date="2008" name="PLoS Genet.">
        <title>Genomic islands in the pathogenic filamentous fungus Aspergillus fumigatus.</title>
        <authorList>
            <person name="Fedorova N.D."/>
            <person name="Khaldi N."/>
            <person name="Joardar V.S."/>
            <person name="Maiti R."/>
            <person name="Amedeo P."/>
            <person name="Anderson M.J."/>
            <person name="Crabtree J."/>
            <person name="Silva J.C."/>
            <person name="Badger J.H."/>
            <person name="Albarraq A."/>
            <person name="Angiuoli S."/>
            <person name="Bussey H."/>
            <person name="Bowyer P."/>
            <person name="Cotty P.J."/>
            <person name="Dyer P.S."/>
            <person name="Egan A."/>
            <person name="Galens K."/>
            <person name="Fraser-Liggett C.M."/>
            <person name="Haas B.J."/>
            <person name="Inman J.M."/>
            <person name="Kent R."/>
            <person name="Lemieux S."/>
            <person name="Malavazi I."/>
            <person name="Orvis J."/>
            <person name="Roemer T."/>
            <person name="Ronning C.M."/>
            <person name="Sundaram J.P."/>
            <person name="Sutton G."/>
            <person name="Turner G."/>
            <person name="Venter J.C."/>
            <person name="White O.R."/>
            <person name="Whitty B.R."/>
            <person name="Youngman P."/>
            <person name="Wolfe K.H."/>
            <person name="Goldman G.H."/>
            <person name="Wortman J.R."/>
            <person name="Jiang B."/>
            <person name="Denning D.W."/>
            <person name="Nierman W.C."/>
        </authorList>
    </citation>
    <scope>NUCLEOTIDE SEQUENCE [LARGE SCALE GENOMIC DNA]</scope>
    <source>
        <strain evidence="4">ATCC 1007 / CBS 513.65 / DSM 816 / NCTC 3887 / NRRL 1</strain>
    </source>
</reference>
<accession>A1CMB0</accession>
<dbReference type="Proteomes" id="UP000006701">
    <property type="component" value="Unassembled WGS sequence"/>
</dbReference>
<dbReference type="GeneID" id="4702213"/>
<keyword evidence="4" id="KW-1185">Reference proteome</keyword>
<dbReference type="OMA" id="DRMGGLK"/>
<dbReference type="eggNOG" id="ENOG502SAQG">
    <property type="taxonomic scope" value="Eukaryota"/>
</dbReference>
<evidence type="ECO:0000313" key="3">
    <source>
        <dbReference type="EMBL" id="EAW08697.1"/>
    </source>
</evidence>
<feature type="transmembrane region" description="Helical" evidence="2">
    <location>
        <begin position="37"/>
        <end position="58"/>
    </location>
</feature>